<evidence type="ECO:0000313" key="1">
    <source>
        <dbReference type="EMBL" id="CAG8806613.1"/>
    </source>
</evidence>
<proteinExistence type="predicted"/>
<gene>
    <name evidence="1" type="ORF">DERYTH_LOCUS24506</name>
</gene>
<dbReference type="Proteomes" id="UP000789405">
    <property type="component" value="Unassembled WGS sequence"/>
</dbReference>
<dbReference type="EMBL" id="CAJVPY010041474">
    <property type="protein sequence ID" value="CAG8806613.1"/>
    <property type="molecule type" value="Genomic_DNA"/>
</dbReference>
<keyword evidence="2" id="KW-1185">Reference proteome</keyword>
<dbReference type="AlphaFoldDB" id="A0A9N9K0U0"/>
<protein>
    <submittedName>
        <fullName evidence="1">3003_t:CDS:1</fullName>
    </submittedName>
</protein>
<sequence>SLELSEESRPRQKSTRLIDCFFELYTIRRERKWYLEVHHADYNHGHSSNIARYSIVCQLEKQQIATIATMTIA</sequence>
<dbReference type="OrthoDB" id="2405024at2759"/>
<evidence type="ECO:0000313" key="2">
    <source>
        <dbReference type="Proteomes" id="UP000789405"/>
    </source>
</evidence>
<name>A0A9N9K0U0_9GLOM</name>
<feature type="non-terminal residue" evidence="1">
    <location>
        <position position="1"/>
    </location>
</feature>
<feature type="non-terminal residue" evidence="1">
    <location>
        <position position="73"/>
    </location>
</feature>
<organism evidence="1 2">
    <name type="scientific">Dentiscutata erythropus</name>
    <dbReference type="NCBI Taxonomy" id="1348616"/>
    <lineage>
        <taxon>Eukaryota</taxon>
        <taxon>Fungi</taxon>
        <taxon>Fungi incertae sedis</taxon>
        <taxon>Mucoromycota</taxon>
        <taxon>Glomeromycotina</taxon>
        <taxon>Glomeromycetes</taxon>
        <taxon>Diversisporales</taxon>
        <taxon>Gigasporaceae</taxon>
        <taxon>Dentiscutata</taxon>
    </lineage>
</organism>
<comment type="caution">
    <text evidence="1">The sequence shown here is derived from an EMBL/GenBank/DDBJ whole genome shotgun (WGS) entry which is preliminary data.</text>
</comment>
<reference evidence="1" key="1">
    <citation type="submission" date="2021-06" db="EMBL/GenBank/DDBJ databases">
        <authorList>
            <person name="Kallberg Y."/>
            <person name="Tangrot J."/>
            <person name="Rosling A."/>
        </authorList>
    </citation>
    <scope>NUCLEOTIDE SEQUENCE</scope>
    <source>
        <strain evidence="1">MA453B</strain>
    </source>
</reference>
<accession>A0A9N9K0U0</accession>